<dbReference type="InterPro" id="IPR006994">
    <property type="entry name" value="TCF25/Rqc1"/>
</dbReference>
<proteinExistence type="predicted"/>
<dbReference type="Proteomes" id="UP000786811">
    <property type="component" value="Unassembled WGS sequence"/>
</dbReference>
<dbReference type="EMBL" id="CAJNRD030001123">
    <property type="protein sequence ID" value="CAG5102224.1"/>
    <property type="molecule type" value="Genomic_DNA"/>
</dbReference>
<reference evidence="2" key="1">
    <citation type="submission" date="2021-04" db="EMBL/GenBank/DDBJ databases">
        <authorList>
            <person name="Chebbi M.A.C M."/>
        </authorList>
    </citation>
    <scope>NUCLEOTIDE SEQUENCE</scope>
</reference>
<evidence type="ECO:0000256" key="1">
    <source>
        <dbReference type="SAM" id="MobiDB-lite"/>
    </source>
</evidence>
<sequence length="619" mass="70543">MSRRYLKKISSSVEIAIDENEHSNIQVSPSASISNSKKFNIFNLLDENSPNDETPENYESDESNHKDNCDENVDNSNNKSKKKRKKKKNRANAKLIAKSNLSNKTKDESDEIEKTLQEVNNLLGEPDEPSCSNSNRNSAPEGVDKTRSVLQVEFKFLSAVNELKRKCGGGNRNVLAAVVGEKSKNKNKKRYLRKTWLTSLTDRFPTEQCGLSMVIDPTIKSDGDIQHFVFVHSSSYRQVQNKFFIAVESQNPDNIVSILNAHPYHIDTLLQFAELCKLNEDLQTSAEFVERAVHCFECAFHPYFNVTTGNCRLSYKNQTNRPFFIALFKHLMFISGRACYRTSLELCKVLLSLNPEGDPLAIVLTIDLFALRAKEYQWFIDFCEAWKSSRNLTQLPNIAYSLALAHFYLGHEETANELLQDALFMFPGVLNDLLEKCSVQTDTRLLGHDHFNCVAKTTTSFALEKLQTLYVVRSCHLWKDSNILGWLENAAHAVMDKIDSGDEYAAYCKEKRSQRYQGQLPKNIRRHIVLSDLKQVTITHPGMHQDDPIFSYDPLPPVDSNNIYVRQEASTQRPSNVGSSNILSLFLSSLFPNNDPNLRAQFNQLNIRNEEREAPGEFD</sequence>
<protein>
    <submittedName>
        <fullName evidence="2">Similar to Tcf25: Transcription factor 25 (Mus musculus)</fullName>
    </submittedName>
</protein>
<name>A0A8J2HQ00_COTCN</name>
<gene>
    <name evidence="2" type="ORF">HICCMSTLAB_LOCUS10908</name>
</gene>
<dbReference type="GO" id="GO:1990112">
    <property type="term" value="C:RQC complex"/>
    <property type="evidence" value="ECO:0007669"/>
    <property type="project" value="TreeGrafter"/>
</dbReference>
<dbReference type="PANTHER" id="PTHR22684">
    <property type="entry name" value="NULP1-RELATED"/>
    <property type="match status" value="1"/>
</dbReference>
<feature type="region of interest" description="Disordered" evidence="1">
    <location>
        <begin position="45"/>
        <end position="144"/>
    </location>
</feature>
<dbReference type="PANTHER" id="PTHR22684:SF0">
    <property type="entry name" value="RIBOSOME QUALITY CONTROL COMPLEX SUBUNIT TCF25"/>
    <property type="match status" value="1"/>
</dbReference>
<comment type="caution">
    <text evidence="2">The sequence shown here is derived from an EMBL/GenBank/DDBJ whole genome shotgun (WGS) entry which is preliminary data.</text>
</comment>
<keyword evidence="3" id="KW-1185">Reference proteome</keyword>
<feature type="compositionally biased region" description="Basic and acidic residues" evidence="1">
    <location>
        <begin position="104"/>
        <end position="116"/>
    </location>
</feature>
<dbReference type="Pfam" id="PF04910">
    <property type="entry name" value="Tcf25"/>
    <property type="match status" value="1"/>
</dbReference>
<dbReference type="OrthoDB" id="205993at2759"/>
<dbReference type="AlphaFoldDB" id="A0A8J2HQ00"/>
<feature type="compositionally biased region" description="Basic residues" evidence="1">
    <location>
        <begin position="79"/>
        <end position="91"/>
    </location>
</feature>
<organism evidence="2 3">
    <name type="scientific">Cotesia congregata</name>
    <name type="common">Parasitoid wasp</name>
    <name type="synonym">Apanteles congregatus</name>
    <dbReference type="NCBI Taxonomy" id="51543"/>
    <lineage>
        <taxon>Eukaryota</taxon>
        <taxon>Metazoa</taxon>
        <taxon>Ecdysozoa</taxon>
        <taxon>Arthropoda</taxon>
        <taxon>Hexapoda</taxon>
        <taxon>Insecta</taxon>
        <taxon>Pterygota</taxon>
        <taxon>Neoptera</taxon>
        <taxon>Endopterygota</taxon>
        <taxon>Hymenoptera</taxon>
        <taxon>Apocrita</taxon>
        <taxon>Ichneumonoidea</taxon>
        <taxon>Braconidae</taxon>
        <taxon>Microgastrinae</taxon>
        <taxon>Cotesia</taxon>
    </lineage>
</organism>
<evidence type="ECO:0000313" key="3">
    <source>
        <dbReference type="Proteomes" id="UP000786811"/>
    </source>
</evidence>
<evidence type="ECO:0000313" key="2">
    <source>
        <dbReference type="EMBL" id="CAG5102224.1"/>
    </source>
</evidence>
<accession>A0A8J2HQ00</accession>
<feature type="compositionally biased region" description="Acidic residues" evidence="1">
    <location>
        <begin position="49"/>
        <end position="61"/>
    </location>
</feature>